<accession>A0AAV9D2R2</accession>
<dbReference type="AlphaFoldDB" id="A0AAV9D2R2"/>
<sequence>MAMIAFSSEPTTPFKKSKEGLRRLSKLPYNIQGHVETSSTRSEAEKPTLCRKNSIFGFRILLGSSVRTTGTRVIIWESWVWSEAMVLE</sequence>
<organism evidence="1 2">
    <name type="scientific">Acorus calamus</name>
    <name type="common">Sweet flag</name>
    <dbReference type="NCBI Taxonomy" id="4465"/>
    <lineage>
        <taxon>Eukaryota</taxon>
        <taxon>Viridiplantae</taxon>
        <taxon>Streptophyta</taxon>
        <taxon>Embryophyta</taxon>
        <taxon>Tracheophyta</taxon>
        <taxon>Spermatophyta</taxon>
        <taxon>Magnoliopsida</taxon>
        <taxon>Liliopsida</taxon>
        <taxon>Acoraceae</taxon>
        <taxon>Acorus</taxon>
    </lineage>
</organism>
<gene>
    <name evidence="1" type="ORF">QJS10_CPA16g01208</name>
</gene>
<dbReference type="EMBL" id="JAUJYO010000016">
    <property type="protein sequence ID" value="KAK1295465.1"/>
    <property type="molecule type" value="Genomic_DNA"/>
</dbReference>
<evidence type="ECO:0000313" key="2">
    <source>
        <dbReference type="Proteomes" id="UP001180020"/>
    </source>
</evidence>
<name>A0AAV9D2R2_ACOCL</name>
<protein>
    <submittedName>
        <fullName evidence="1">Uncharacterized protein</fullName>
    </submittedName>
</protein>
<keyword evidence="2" id="KW-1185">Reference proteome</keyword>
<evidence type="ECO:0000313" key="1">
    <source>
        <dbReference type="EMBL" id="KAK1295465.1"/>
    </source>
</evidence>
<proteinExistence type="predicted"/>
<comment type="caution">
    <text evidence="1">The sequence shown here is derived from an EMBL/GenBank/DDBJ whole genome shotgun (WGS) entry which is preliminary data.</text>
</comment>
<reference evidence="1" key="2">
    <citation type="submission" date="2023-06" db="EMBL/GenBank/DDBJ databases">
        <authorList>
            <person name="Ma L."/>
            <person name="Liu K.-W."/>
            <person name="Li Z."/>
            <person name="Hsiao Y.-Y."/>
            <person name="Qi Y."/>
            <person name="Fu T."/>
            <person name="Tang G."/>
            <person name="Zhang D."/>
            <person name="Sun W.-H."/>
            <person name="Liu D.-K."/>
            <person name="Li Y."/>
            <person name="Chen G.-Z."/>
            <person name="Liu X.-D."/>
            <person name="Liao X.-Y."/>
            <person name="Jiang Y.-T."/>
            <person name="Yu X."/>
            <person name="Hao Y."/>
            <person name="Huang J."/>
            <person name="Zhao X.-W."/>
            <person name="Ke S."/>
            <person name="Chen Y.-Y."/>
            <person name="Wu W.-L."/>
            <person name="Hsu J.-L."/>
            <person name="Lin Y.-F."/>
            <person name="Huang M.-D."/>
            <person name="Li C.-Y."/>
            <person name="Huang L."/>
            <person name="Wang Z.-W."/>
            <person name="Zhao X."/>
            <person name="Zhong W.-Y."/>
            <person name="Peng D.-H."/>
            <person name="Ahmad S."/>
            <person name="Lan S."/>
            <person name="Zhang J.-S."/>
            <person name="Tsai W.-C."/>
            <person name="Van De Peer Y."/>
            <person name="Liu Z.-J."/>
        </authorList>
    </citation>
    <scope>NUCLEOTIDE SEQUENCE</scope>
    <source>
        <strain evidence="1">CP</strain>
        <tissue evidence="1">Leaves</tissue>
    </source>
</reference>
<dbReference type="Proteomes" id="UP001180020">
    <property type="component" value="Unassembled WGS sequence"/>
</dbReference>
<reference evidence="1" key="1">
    <citation type="journal article" date="2023" name="Nat. Commun.">
        <title>Diploid and tetraploid genomes of Acorus and the evolution of monocots.</title>
        <authorList>
            <person name="Ma L."/>
            <person name="Liu K.W."/>
            <person name="Li Z."/>
            <person name="Hsiao Y.Y."/>
            <person name="Qi Y."/>
            <person name="Fu T."/>
            <person name="Tang G.D."/>
            <person name="Zhang D."/>
            <person name="Sun W.H."/>
            <person name="Liu D.K."/>
            <person name="Li Y."/>
            <person name="Chen G.Z."/>
            <person name="Liu X.D."/>
            <person name="Liao X.Y."/>
            <person name="Jiang Y.T."/>
            <person name="Yu X."/>
            <person name="Hao Y."/>
            <person name="Huang J."/>
            <person name="Zhao X.W."/>
            <person name="Ke S."/>
            <person name="Chen Y.Y."/>
            <person name="Wu W.L."/>
            <person name="Hsu J.L."/>
            <person name="Lin Y.F."/>
            <person name="Huang M.D."/>
            <person name="Li C.Y."/>
            <person name="Huang L."/>
            <person name="Wang Z.W."/>
            <person name="Zhao X."/>
            <person name="Zhong W.Y."/>
            <person name="Peng D.H."/>
            <person name="Ahmad S."/>
            <person name="Lan S."/>
            <person name="Zhang J.S."/>
            <person name="Tsai W.C."/>
            <person name="Van de Peer Y."/>
            <person name="Liu Z.J."/>
        </authorList>
    </citation>
    <scope>NUCLEOTIDE SEQUENCE</scope>
    <source>
        <strain evidence="1">CP</strain>
    </source>
</reference>